<feature type="transmembrane region" description="Helical" evidence="1">
    <location>
        <begin position="84"/>
        <end position="105"/>
    </location>
</feature>
<feature type="non-terminal residue" evidence="4">
    <location>
        <position position="1"/>
    </location>
</feature>
<keyword evidence="2" id="KW-0732">Signal</keyword>
<evidence type="ECO:0000256" key="1">
    <source>
        <dbReference type="SAM" id="Phobius"/>
    </source>
</evidence>
<evidence type="ECO:0000259" key="3">
    <source>
        <dbReference type="Pfam" id="PF20153"/>
    </source>
</evidence>
<feature type="chain" id="PRO_5002178191" description="DUF6535 domain-containing protein" evidence="2">
    <location>
        <begin position="20"/>
        <end position="106"/>
    </location>
</feature>
<keyword evidence="1" id="KW-0472">Membrane</keyword>
<proteinExistence type="predicted"/>
<keyword evidence="1" id="KW-0812">Transmembrane</keyword>
<protein>
    <recommendedName>
        <fullName evidence="3">DUF6535 domain-containing protein</fullName>
    </recommendedName>
</protein>
<dbReference type="AlphaFoldDB" id="A0A0C3S4W9"/>
<dbReference type="Pfam" id="PF20153">
    <property type="entry name" value="DUF6535"/>
    <property type="match status" value="1"/>
</dbReference>
<evidence type="ECO:0000313" key="5">
    <source>
        <dbReference type="Proteomes" id="UP000053257"/>
    </source>
</evidence>
<dbReference type="InterPro" id="IPR045338">
    <property type="entry name" value="DUF6535"/>
</dbReference>
<dbReference type="HOGENOM" id="CLU_134797_1_0_1"/>
<accession>A0A0C3S4W9</accession>
<reference evidence="4 5" key="1">
    <citation type="journal article" date="2014" name="PLoS Genet.">
        <title>Analysis of the Phlebiopsis gigantea genome, transcriptome and secretome provides insight into its pioneer colonization strategies of wood.</title>
        <authorList>
            <person name="Hori C."/>
            <person name="Ishida T."/>
            <person name="Igarashi K."/>
            <person name="Samejima M."/>
            <person name="Suzuki H."/>
            <person name="Master E."/>
            <person name="Ferreira P."/>
            <person name="Ruiz-Duenas F.J."/>
            <person name="Held B."/>
            <person name="Canessa P."/>
            <person name="Larrondo L.F."/>
            <person name="Schmoll M."/>
            <person name="Druzhinina I.S."/>
            <person name="Kubicek C.P."/>
            <person name="Gaskell J.A."/>
            <person name="Kersten P."/>
            <person name="St John F."/>
            <person name="Glasner J."/>
            <person name="Sabat G."/>
            <person name="Splinter BonDurant S."/>
            <person name="Syed K."/>
            <person name="Yadav J."/>
            <person name="Mgbeahuruike A.C."/>
            <person name="Kovalchuk A."/>
            <person name="Asiegbu F.O."/>
            <person name="Lackner G."/>
            <person name="Hoffmeister D."/>
            <person name="Rencoret J."/>
            <person name="Gutierrez A."/>
            <person name="Sun H."/>
            <person name="Lindquist E."/>
            <person name="Barry K."/>
            <person name="Riley R."/>
            <person name="Grigoriev I.V."/>
            <person name="Henrissat B."/>
            <person name="Kues U."/>
            <person name="Berka R.M."/>
            <person name="Martinez A.T."/>
            <person name="Covert S.F."/>
            <person name="Blanchette R.A."/>
            <person name="Cullen D."/>
        </authorList>
    </citation>
    <scope>NUCLEOTIDE SEQUENCE [LARGE SCALE GENOMIC DNA]</scope>
    <source>
        <strain evidence="4 5">11061_1 CR5-6</strain>
    </source>
</reference>
<evidence type="ECO:0000256" key="2">
    <source>
        <dbReference type="SAM" id="SignalP"/>
    </source>
</evidence>
<feature type="non-terminal residue" evidence="4">
    <location>
        <position position="106"/>
    </location>
</feature>
<name>A0A0C3S4W9_PHLG1</name>
<evidence type="ECO:0000313" key="4">
    <source>
        <dbReference type="EMBL" id="KIP10906.1"/>
    </source>
</evidence>
<organism evidence="4 5">
    <name type="scientific">Phlebiopsis gigantea (strain 11061_1 CR5-6)</name>
    <name type="common">White-rot fungus</name>
    <name type="synonym">Peniophora gigantea</name>
    <dbReference type="NCBI Taxonomy" id="745531"/>
    <lineage>
        <taxon>Eukaryota</taxon>
        <taxon>Fungi</taxon>
        <taxon>Dikarya</taxon>
        <taxon>Basidiomycota</taxon>
        <taxon>Agaricomycotina</taxon>
        <taxon>Agaricomycetes</taxon>
        <taxon>Polyporales</taxon>
        <taxon>Phanerochaetaceae</taxon>
        <taxon>Phlebiopsis</taxon>
    </lineage>
</organism>
<dbReference type="STRING" id="745531.A0A0C3S4W9"/>
<feature type="transmembrane region" description="Helical" evidence="1">
    <location>
        <begin position="54"/>
        <end position="77"/>
    </location>
</feature>
<dbReference type="OrthoDB" id="3219854at2759"/>
<feature type="signal peptide" evidence="2">
    <location>
        <begin position="1"/>
        <end position="19"/>
    </location>
</feature>
<sequence>INIIFFFSLVLSLPHSSELWPDSGIHEVELPSGRNMLLRQIRFENWERWRTESLLWSIPTMLELAMILFLTGVVILLWTLDNIVAIAVTVLASFYIALISAITVLP</sequence>
<gene>
    <name evidence="4" type="ORF">PHLGIDRAFT_50061</name>
</gene>
<feature type="domain" description="DUF6535" evidence="3">
    <location>
        <begin position="1"/>
        <end position="79"/>
    </location>
</feature>
<dbReference type="EMBL" id="KN840450">
    <property type="protein sequence ID" value="KIP10906.1"/>
    <property type="molecule type" value="Genomic_DNA"/>
</dbReference>
<keyword evidence="5" id="KW-1185">Reference proteome</keyword>
<keyword evidence="1" id="KW-1133">Transmembrane helix</keyword>
<dbReference type="Proteomes" id="UP000053257">
    <property type="component" value="Unassembled WGS sequence"/>
</dbReference>